<keyword evidence="5 9" id="KW-0479">Metal-binding</keyword>
<dbReference type="SUPFAM" id="SSF54292">
    <property type="entry name" value="2Fe-2S ferredoxin-like"/>
    <property type="match status" value="1"/>
</dbReference>
<evidence type="ECO:0000256" key="1">
    <source>
        <dbReference type="ARBA" id="ARBA00004229"/>
    </source>
</evidence>
<comment type="function">
    <text evidence="9">Ferredoxins are iron-sulfur proteins that transfer electrons in a wide variety of metabolic reactions.</text>
</comment>
<dbReference type="InterPro" id="IPR036010">
    <property type="entry name" value="2Fe-2S_ferredoxin-like_sf"/>
</dbReference>
<feature type="compositionally biased region" description="Polar residues" evidence="10">
    <location>
        <begin position="71"/>
        <end position="85"/>
    </location>
</feature>
<evidence type="ECO:0000256" key="4">
    <source>
        <dbReference type="ARBA" id="ARBA00022714"/>
    </source>
</evidence>
<dbReference type="PROSITE" id="PS00197">
    <property type="entry name" value="2FE2S_FER_1"/>
    <property type="match status" value="1"/>
</dbReference>
<evidence type="ECO:0000256" key="8">
    <source>
        <dbReference type="ARBA" id="ARBA00023014"/>
    </source>
</evidence>
<keyword evidence="6 9" id="KW-0249">Electron transport</keyword>
<dbReference type="EMBL" id="CP136895">
    <property type="protein sequence ID" value="WOL11530.1"/>
    <property type="molecule type" value="Genomic_DNA"/>
</dbReference>
<evidence type="ECO:0000256" key="2">
    <source>
        <dbReference type="ARBA" id="ARBA00007874"/>
    </source>
</evidence>
<keyword evidence="9" id="KW-0150">Chloroplast</keyword>
<name>A0AAQ3KMV6_9LILI</name>
<dbReference type="InterPro" id="IPR001041">
    <property type="entry name" value="2Fe-2S_ferredoxin-type"/>
</dbReference>
<dbReference type="GO" id="GO:0046872">
    <property type="term" value="F:metal ion binding"/>
    <property type="evidence" value="ECO:0007669"/>
    <property type="project" value="UniProtKB-KW"/>
</dbReference>
<sequence length="258" mass="27886">MNLSRILWIALTMRRALRPLLSSDDFAPNSLVIIHIMPEAQTRCVARKPSPRLHRYPKVISRPLRFCHVSTSPPQATPRSPYITTPSSSSFQLPPPPHTHRHRTALLVSSPSMAATSAALSSAALGTPFARRRVSLATALPRCGRSLFGVAGSRGGRVYAMASYTVKLITPQGEFSIECPDDVYILDQAEEEGISLPYSCRAGSCSSCAGKVIEGSVDQSDGSFLDDDQISAGFALTCVAYPTGNVVIETHKEEELTN</sequence>
<dbReference type="Gene3D" id="3.10.20.30">
    <property type="match status" value="1"/>
</dbReference>
<feature type="region of interest" description="Disordered" evidence="10">
    <location>
        <begin position="71"/>
        <end position="101"/>
    </location>
</feature>
<feature type="domain" description="2Fe-2S ferredoxin-type" evidence="11">
    <location>
        <begin position="164"/>
        <end position="254"/>
    </location>
</feature>
<dbReference type="NCBIfam" id="TIGR02008">
    <property type="entry name" value="fdx_plant"/>
    <property type="match status" value="1"/>
</dbReference>
<dbReference type="GO" id="GO:0009570">
    <property type="term" value="C:chloroplast stroma"/>
    <property type="evidence" value="ECO:0007669"/>
    <property type="project" value="TreeGrafter"/>
</dbReference>
<keyword evidence="7 9" id="KW-0408">Iron</keyword>
<dbReference type="InterPro" id="IPR010241">
    <property type="entry name" value="Fd_pln"/>
</dbReference>
<keyword evidence="8 9" id="KW-0411">Iron-sulfur</keyword>
<dbReference type="Pfam" id="PF00111">
    <property type="entry name" value="Fer2"/>
    <property type="match status" value="1"/>
</dbReference>
<dbReference type="FunFam" id="3.10.20.30:FF:000014">
    <property type="entry name" value="Ferredoxin"/>
    <property type="match status" value="1"/>
</dbReference>
<dbReference type="Proteomes" id="UP001327560">
    <property type="component" value="Chromosome 6"/>
</dbReference>
<keyword evidence="9" id="KW-0934">Plastid</keyword>
<dbReference type="PROSITE" id="PS51085">
    <property type="entry name" value="2FE2S_FER_2"/>
    <property type="match status" value="1"/>
</dbReference>
<proteinExistence type="inferred from homology"/>
<gene>
    <name evidence="12" type="ORF">Cni_G20293</name>
</gene>
<dbReference type="GO" id="GO:0009055">
    <property type="term" value="F:electron transfer activity"/>
    <property type="evidence" value="ECO:0007669"/>
    <property type="project" value="InterPro"/>
</dbReference>
<evidence type="ECO:0000259" key="11">
    <source>
        <dbReference type="PROSITE" id="PS51085"/>
    </source>
</evidence>
<evidence type="ECO:0000256" key="7">
    <source>
        <dbReference type="ARBA" id="ARBA00023004"/>
    </source>
</evidence>
<dbReference type="InterPro" id="IPR006058">
    <property type="entry name" value="2Fe2S_fd_BS"/>
</dbReference>
<evidence type="ECO:0000256" key="9">
    <source>
        <dbReference type="RuleBase" id="RU364001"/>
    </source>
</evidence>
<comment type="subcellular location">
    <subcellularLocation>
        <location evidence="1 9">Plastid</location>
        <location evidence="1 9">Chloroplast</location>
    </subcellularLocation>
</comment>
<reference evidence="12 13" key="1">
    <citation type="submission" date="2023-10" db="EMBL/GenBank/DDBJ databases">
        <title>Chromosome-scale genome assembly provides insights into flower coloration mechanisms of Canna indica.</title>
        <authorList>
            <person name="Li C."/>
        </authorList>
    </citation>
    <scope>NUCLEOTIDE SEQUENCE [LARGE SCALE GENOMIC DNA]</scope>
    <source>
        <tissue evidence="12">Flower</tissue>
    </source>
</reference>
<dbReference type="PANTHER" id="PTHR43112:SF3">
    <property type="entry name" value="FERREDOXIN-2, CHLOROPLASTIC"/>
    <property type="match status" value="1"/>
</dbReference>
<dbReference type="PANTHER" id="PTHR43112">
    <property type="entry name" value="FERREDOXIN"/>
    <property type="match status" value="1"/>
</dbReference>
<accession>A0AAQ3KMV6</accession>
<dbReference type="GO" id="GO:0022900">
    <property type="term" value="P:electron transport chain"/>
    <property type="evidence" value="ECO:0007669"/>
    <property type="project" value="InterPro"/>
</dbReference>
<evidence type="ECO:0000313" key="13">
    <source>
        <dbReference type="Proteomes" id="UP001327560"/>
    </source>
</evidence>
<dbReference type="AlphaFoldDB" id="A0AAQ3KMV6"/>
<protein>
    <recommendedName>
        <fullName evidence="9">Ferredoxin</fullName>
    </recommendedName>
</protein>
<organism evidence="12 13">
    <name type="scientific">Canna indica</name>
    <name type="common">Indian-shot</name>
    <dbReference type="NCBI Taxonomy" id="4628"/>
    <lineage>
        <taxon>Eukaryota</taxon>
        <taxon>Viridiplantae</taxon>
        <taxon>Streptophyta</taxon>
        <taxon>Embryophyta</taxon>
        <taxon>Tracheophyta</taxon>
        <taxon>Spermatophyta</taxon>
        <taxon>Magnoliopsida</taxon>
        <taxon>Liliopsida</taxon>
        <taxon>Zingiberales</taxon>
        <taxon>Cannaceae</taxon>
        <taxon>Canna</taxon>
    </lineage>
</organism>
<evidence type="ECO:0000256" key="3">
    <source>
        <dbReference type="ARBA" id="ARBA00022448"/>
    </source>
</evidence>
<keyword evidence="3 9" id="KW-0813">Transport</keyword>
<dbReference type="InterPro" id="IPR012675">
    <property type="entry name" value="Beta-grasp_dom_sf"/>
</dbReference>
<comment type="similarity">
    <text evidence="2 9">Belongs to the 2Fe2S plant-type ferredoxin family.</text>
</comment>
<keyword evidence="13" id="KW-1185">Reference proteome</keyword>
<keyword evidence="4 9" id="KW-0001">2Fe-2S</keyword>
<dbReference type="GO" id="GO:0051537">
    <property type="term" value="F:2 iron, 2 sulfur cluster binding"/>
    <property type="evidence" value="ECO:0007669"/>
    <property type="project" value="UniProtKB-KW"/>
</dbReference>
<evidence type="ECO:0000256" key="10">
    <source>
        <dbReference type="SAM" id="MobiDB-lite"/>
    </source>
</evidence>
<dbReference type="CDD" id="cd00207">
    <property type="entry name" value="fer2"/>
    <property type="match status" value="1"/>
</dbReference>
<evidence type="ECO:0000256" key="5">
    <source>
        <dbReference type="ARBA" id="ARBA00022723"/>
    </source>
</evidence>
<evidence type="ECO:0000256" key="6">
    <source>
        <dbReference type="ARBA" id="ARBA00022982"/>
    </source>
</evidence>
<evidence type="ECO:0000313" key="12">
    <source>
        <dbReference type="EMBL" id="WOL11530.1"/>
    </source>
</evidence>
<comment type="cofactor">
    <cofactor evidence="9">
        <name>[2Fe-2S] cluster</name>
        <dbReference type="ChEBI" id="CHEBI:190135"/>
    </cofactor>
    <text evidence="9">Binds 1 [2Fe-2S] cluster.</text>
</comment>